<name>A0AAV7WTH3_PLEWA</name>
<dbReference type="Proteomes" id="UP001066276">
    <property type="component" value="Chromosome 1_1"/>
</dbReference>
<keyword evidence="2" id="KW-1185">Reference proteome</keyword>
<protein>
    <submittedName>
        <fullName evidence="1">Uncharacterized protein</fullName>
    </submittedName>
</protein>
<accession>A0AAV7WTH3</accession>
<proteinExistence type="predicted"/>
<dbReference type="AlphaFoldDB" id="A0AAV7WTH3"/>
<sequence>MRVGYLTPKWRIPYLAIFARASVIYIPCKEISLLEAVSRVFTANESGMPDLKMEDAVFGNLRSGVRDLHSLQRNRFIRRIDSGGKDENL</sequence>
<evidence type="ECO:0000313" key="2">
    <source>
        <dbReference type="Proteomes" id="UP001066276"/>
    </source>
</evidence>
<comment type="caution">
    <text evidence="1">The sequence shown here is derived from an EMBL/GenBank/DDBJ whole genome shotgun (WGS) entry which is preliminary data.</text>
</comment>
<dbReference type="EMBL" id="JANPWB010000001">
    <property type="protein sequence ID" value="KAJ1216267.1"/>
    <property type="molecule type" value="Genomic_DNA"/>
</dbReference>
<gene>
    <name evidence="1" type="ORF">NDU88_003871</name>
</gene>
<reference evidence="1" key="1">
    <citation type="journal article" date="2022" name="bioRxiv">
        <title>Sequencing and chromosome-scale assembly of the giantPleurodeles waltlgenome.</title>
        <authorList>
            <person name="Brown T."/>
            <person name="Elewa A."/>
            <person name="Iarovenko S."/>
            <person name="Subramanian E."/>
            <person name="Araus A.J."/>
            <person name="Petzold A."/>
            <person name="Susuki M."/>
            <person name="Suzuki K.-i.T."/>
            <person name="Hayashi T."/>
            <person name="Toyoda A."/>
            <person name="Oliveira C."/>
            <person name="Osipova E."/>
            <person name="Leigh N.D."/>
            <person name="Simon A."/>
            <person name="Yun M.H."/>
        </authorList>
    </citation>
    <scope>NUCLEOTIDE SEQUENCE</scope>
    <source>
        <strain evidence="1">20211129_DDA</strain>
        <tissue evidence="1">Liver</tissue>
    </source>
</reference>
<evidence type="ECO:0000313" key="1">
    <source>
        <dbReference type="EMBL" id="KAJ1216267.1"/>
    </source>
</evidence>
<organism evidence="1 2">
    <name type="scientific">Pleurodeles waltl</name>
    <name type="common">Iberian ribbed newt</name>
    <dbReference type="NCBI Taxonomy" id="8319"/>
    <lineage>
        <taxon>Eukaryota</taxon>
        <taxon>Metazoa</taxon>
        <taxon>Chordata</taxon>
        <taxon>Craniata</taxon>
        <taxon>Vertebrata</taxon>
        <taxon>Euteleostomi</taxon>
        <taxon>Amphibia</taxon>
        <taxon>Batrachia</taxon>
        <taxon>Caudata</taxon>
        <taxon>Salamandroidea</taxon>
        <taxon>Salamandridae</taxon>
        <taxon>Pleurodelinae</taxon>
        <taxon>Pleurodeles</taxon>
    </lineage>
</organism>